<organism evidence="3 4">
    <name type="scientific">Apatococcus lobatus</name>
    <dbReference type="NCBI Taxonomy" id="904363"/>
    <lineage>
        <taxon>Eukaryota</taxon>
        <taxon>Viridiplantae</taxon>
        <taxon>Chlorophyta</taxon>
        <taxon>core chlorophytes</taxon>
        <taxon>Trebouxiophyceae</taxon>
        <taxon>Chlorellales</taxon>
        <taxon>Chlorellaceae</taxon>
        <taxon>Apatococcus</taxon>
    </lineage>
</organism>
<dbReference type="InterPro" id="IPR045499">
    <property type="entry name" value="DUF6492"/>
</dbReference>
<evidence type="ECO:0000256" key="1">
    <source>
        <dbReference type="SAM" id="MobiDB-lite"/>
    </source>
</evidence>
<sequence length="773" mass="84075">MRPCRLYVPAALFHILVRALHQPVHGWQFPDAEPIEGARKGVIPPEFSPKQWRVNTTGGLLTIFMPVLPTEMELGYAHNQLRTFQRLFDLSTIREWMIVTPPDHLSDVQAFFHSRELLDELPHFNASMFRVVSDGECAPELMPGTKYAETPKQWKGWIRQQLVKLSCARLMHTPFYLIMDSDVFVARPMTALNLFETAPCDASSVVCDSEGELSYRCANDCYPTSQAQEFHKNWWRNSAETLQLQFPLEWDAALGVTPQILSTDISMGLGKFIQERFGVEEWGAYLLDAYAAKHIKNWEERQYLGHDPAWTEYSIYFIFAQHARAFERYHAVGKILQWNAIWEQDQWEKWDACKDTFEWDWGYLGLVQSRLKLPPQAIWAKMKACWDEIDARPKPPPPPVPPPPVLIYEQPKVQAPPEKPKVDPNASLGISQPYSREGHTFSELLAGNETNGTAADPPPGVHVNLQKGGKAGAGSSKLQGPLGRAPPLSDPMEQHLFELATGGSTALEHLHNERTGSNVTLTRAAPALPADGHSSLHEALDGGQTPAKMGSAGLSRNQAGNLHKGSDPAATAATKSYAGLPDPTSGARSQQQPQPILPKLLEQHPGRLPGQVPGALGGSQGSDTMIQHGSSMDHVFSSSAASSDGHSGIAGKSSTTANLPSQAVSGTGMGQSSMTSQPGGKVLPGADAVDAVHAKGQASELDRSGPSHLTEDSSSADSGTDAVGKGLQKAKAAGKDRTPPSERASNARLSRAEARRQTQARRLEAAGSQATSG</sequence>
<feature type="compositionally biased region" description="Low complexity" evidence="1">
    <location>
        <begin position="465"/>
        <end position="480"/>
    </location>
</feature>
<protein>
    <submittedName>
        <fullName evidence="3">Uncharacterized protein</fullName>
    </submittedName>
</protein>
<feature type="compositionally biased region" description="Low complexity" evidence="1">
    <location>
        <begin position="590"/>
        <end position="600"/>
    </location>
</feature>
<dbReference type="AlphaFoldDB" id="A0AAW1S1J9"/>
<feature type="signal peptide" evidence="2">
    <location>
        <begin position="1"/>
        <end position="26"/>
    </location>
</feature>
<dbReference type="Pfam" id="PF20102">
    <property type="entry name" value="DUF6492"/>
    <property type="match status" value="1"/>
</dbReference>
<feature type="region of interest" description="Disordered" evidence="1">
    <location>
        <begin position="448"/>
        <end position="489"/>
    </location>
</feature>
<feature type="compositionally biased region" description="Polar residues" evidence="1">
    <location>
        <begin position="652"/>
        <end position="664"/>
    </location>
</feature>
<gene>
    <name evidence="3" type="ORF">WJX74_001395</name>
</gene>
<evidence type="ECO:0000256" key="2">
    <source>
        <dbReference type="SAM" id="SignalP"/>
    </source>
</evidence>
<keyword evidence="4" id="KW-1185">Reference proteome</keyword>
<dbReference type="EMBL" id="JALJOS010000004">
    <property type="protein sequence ID" value="KAK9839978.1"/>
    <property type="molecule type" value="Genomic_DNA"/>
</dbReference>
<feature type="chain" id="PRO_5043811023" evidence="2">
    <location>
        <begin position="27"/>
        <end position="773"/>
    </location>
</feature>
<comment type="caution">
    <text evidence="3">The sequence shown here is derived from an EMBL/GenBank/DDBJ whole genome shotgun (WGS) entry which is preliminary data.</text>
</comment>
<feature type="compositionally biased region" description="Low complexity" evidence="1">
    <location>
        <begin position="630"/>
        <end position="647"/>
    </location>
</feature>
<accession>A0AAW1S1J9</accession>
<feature type="compositionally biased region" description="Basic and acidic residues" evidence="1">
    <location>
        <begin position="700"/>
        <end position="711"/>
    </location>
</feature>
<feature type="compositionally biased region" description="Low complexity" evidence="1">
    <location>
        <begin position="722"/>
        <end position="731"/>
    </location>
</feature>
<feature type="region of interest" description="Disordered" evidence="1">
    <location>
        <begin position="528"/>
        <end position="773"/>
    </location>
</feature>
<evidence type="ECO:0000313" key="4">
    <source>
        <dbReference type="Proteomes" id="UP001438707"/>
    </source>
</evidence>
<feature type="compositionally biased region" description="Basic and acidic residues" evidence="1">
    <location>
        <begin position="750"/>
        <end position="764"/>
    </location>
</feature>
<keyword evidence="2" id="KW-0732">Signal</keyword>
<reference evidence="3 4" key="1">
    <citation type="journal article" date="2024" name="Nat. Commun.">
        <title>Phylogenomics reveals the evolutionary origins of lichenization in chlorophyte algae.</title>
        <authorList>
            <person name="Puginier C."/>
            <person name="Libourel C."/>
            <person name="Otte J."/>
            <person name="Skaloud P."/>
            <person name="Haon M."/>
            <person name="Grisel S."/>
            <person name="Petersen M."/>
            <person name="Berrin J.G."/>
            <person name="Delaux P.M."/>
            <person name="Dal Grande F."/>
            <person name="Keller J."/>
        </authorList>
    </citation>
    <scope>NUCLEOTIDE SEQUENCE [LARGE SCALE GENOMIC DNA]</scope>
    <source>
        <strain evidence="3 4">SAG 2145</strain>
    </source>
</reference>
<name>A0AAW1S1J9_9CHLO</name>
<dbReference type="Proteomes" id="UP001438707">
    <property type="component" value="Unassembled WGS sequence"/>
</dbReference>
<proteinExistence type="predicted"/>
<evidence type="ECO:0000313" key="3">
    <source>
        <dbReference type="EMBL" id="KAK9839978.1"/>
    </source>
</evidence>
<feature type="region of interest" description="Disordered" evidence="1">
    <location>
        <begin position="414"/>
        <end position="433"/>
    </location>
</feature>